<protein>
    <submittedName>
        <fullName evidence="2">YtxH domain-containing protein</fullName>
    </submittedName>
</protein>
<keyword evidence="1" id="KW-0472">Membrane</keyword>
<keyword evidence="3" id="KW-1185">Reference proteome</keyword>
<comment type="caution">
    <text evidence="2">The sequence shown here is derived from an EMBL/GenBank/DDBJ whole genome shotgun (WGS) entry which is preliminary data.</text>
</comment>
<dbReference type="Proteomes" id="UP001458415">
    <property type="component" value="Unassembled WGS sequence"/>
</dbReference>
<feature type="transmembrane region" description="Helical" evidence="1">
    <location>
        <begin position="21"/>
        <end position="42"/>
    </location>
</feature>
<dbReference type="EMBL" id="JBEPCU010000371">
    <property type="protein sequence ID" value="MER6979451.1"/>
    <property type="molecule type" value="Genomic_DNA"/>
</dbReference>
<organism evidence="2 3">
    <name type="scientific">Streptomyces carpinensis</name>
    <dbReference type="NCBI Taxonomy" id="66369"/>
    <lineage>
        <taxon>Bacteria</taxon>
        <taxon>Bacillati</taxon>
        <taxon>Actinomycetota</taxon>
        <taxon>Actinomycetes</taxon>
        <taxon>Kitasatosporales</taxon>
        <taxon>Streptomycetaceae</taxon>
        <taxon>Streptomyces</taxon>
    </lineage>
</organism>
<keyword evidence="1" id="KW-1133">Transmembrane helix</keyword>
<dbReference type="RefSeq" id="WP_086727687.1">
    <property type="nucleotide sequence ID" value="NZ_MUBM01000197.1"/>
</dbReference>
<keyword evidence="1" id="KW-0812">Transmembrane</keyword>
<evidence type="ECO:0000313" key="3">
    <source>
        <dbReference type="Proteomes" id="UP001458415"/>
    </source>
</evidence>
<proteinExistence type="predicted"/>
<gene>
    <name evidence="2" type="ORF">ABT317_21295</name>
</gene>
<reference evidence="2 3" key="1">
    <citation type="submission" date="2024-06" db="EMBL/GenBank/DDBJ databases">
        <title>The Natural Products Discovery Center: Release of the First 8490 Sequenced Strains for Exploring Actinobacteria Biosynthetic Diversity.</title>
        <authorList>
            <person name="Kalkreuter E."/>
            <person name="Kautsar S.A."/>
            <person name="Yang D."/>
            <person name="Bader C.D."/>
            <person name="Teijaro C.N."/>
            <person name="Fluegel L."/>
            <person name="Davis C.M."/>
            <person name="Simpson J.R."/>
            <person name="Lauterbach L."/>
            <person name="Steele A.D."/>
            <person name="Gui C."/>
            <person name="Meng S."/>
            <person name="Li G."/>
            <person name="Viehrig K."/>
            <person name="Ye F."/>
            <person name="Su P."/>
            <person name="Kiefer A.F."/>
            <person name="Nichols A."/>
            <person name="Cepeda A.J."/>
            <person name="Yan W."/>
            <person name="Fan B."/>
            <person name="Jiang Y."/>
            <person name="Adhikari A."/>
            <person name="Zheng C.-J."/>
            <person name="Schuster L."/>
            <person name="Cowan T.M."/>
            <person name="Smanski M.J."/>
            <person name="Chevrette M.G."/>
            <person name="De Carvalho L.P.S."/>
            <person name="Shen B."/>
        </authorList>
    </citation>
    <scope>NUCLEOTIDE SEQUENCE [LARGE SCALE GENOMIC DNA]</scope>
    <source>
        <strain evidence="2 3">NPDC000634</strain>
    </source>
</reference>
<name>A0ABV1W5J3_9ACTN</name>
<evidence type="ECO:0000313" key="2">
    <source>
        <dbReference type="EMBL" id="MER6979451.1"/>
    </source>
</evidence>
<accession>A0ABV1W5J3</accession>
<sequence>MPRRSGAGDVGSWASGEARAWLILALGVVTTGFGVAFAAAAADDHGRISLPNQEISGVLTALGGGIVGAVVSIMVARASDRETLQHMTEVLEDSLTSTLRSHNERLAPVRQLWHHYYVTKLRGQYVWRYERYPLHLSAHVGSLAVEIDVQSDSGHTHKYLVEAFVRHERLTIVSHKAGEEVNVFEEVYPQFDGELSEYFGLGVVRTWDATNIVTKAILSRLPLVSGTEGTLPEGDFAELDRIWELGFKRLNEVLPDCA</sequence>
<feature type="transmembrane region" description="Helical" evidence="1">
    <location>
        <begin position="54"/>
        <end position="76"/>
    </location>
</feature>
<evidence type="ECO:0000256" key="1">
    <source>
        <dbReference type="SAM" id="Phobius"/>
    </source>
</evidence>